<evidence type="ECO:0000313" key="2">
    <source>
        <dbReference type="EnsemblMetazoa" id="CJA20187.1"/>
    </source>
</evidence>
<name>A0A8R1I6N0_CAEJA</name>
<feature type="compositionally biased region" description="Acidic residues" evidence="1">
    <location>
        <begin position="93"/>
        <end position="103"/>
    </location>
</feature>
<reference evidence="2" key="2">
    <citation type="submission" date="2022-06" db="UniProtKB">
        <authorList>
            <consortium name="EnsemblMetazoa"/>
        </authorList>
    </citation>
    <scope>IDENTIFICATION</scope>
    <source>
        <strain evidence="2">DF5081</strain>
    </source>
</reference>
<feature type="region of interest" description="Disordered" evidence="1">
    <location>
        <begin position="88"/>
        <end position="113"/>
    </location>
</feature>
<proteinExistence type="predicted"/>
<evidence type="ECO:0000256" key="1">
    <source>
        <dbReference type="SAM" id="MobiDB-lite"/>
    </source>
</evidence>
<feature type="compositionally biased region" description="Basic and acidic residues" evidence="1">
    <location>
        <begin position="209"/>
        <end position="225"/>
    </location>
</feature>
<reference evidence="3" key="1">
    <citation type="submission" date="2010-08" db="EMBL/GenBank/DDBJ databases">
        <authorList>
            <consortium name="Caenorhabditis japonica Sequencing Consortium"/>
            <person name="Wilson R.K."/>
        </authorList>
    </citation>
    <scope>NUCLEOTIDE SEQUENCE [LARGE SCALE GENOMIC DNA]</scope>
    <source>
        <strain evidence="3">DF5081</strain>
    </source>
</reference>
<dbReference type="EnsemblMetazoa" id="CJA20187.1">
    <property type="protein sequence ID" value="CJA20187.1"/>
    <property type="gene ID" value="WBGene00175758"/>
</dbReference>
<dbReference type="AlphaFoldDB" id="A0A8R1I6N0"/>
<sequence>MPPRKIKRDPDAAVITETIEKPVLALFDGLEAKLYEIAELAAKQQTERFLAMIPPNVRKMSLAEYLHGPPFELFAESPAENKIVEQNDHEAEKETDEEIENEAENQKNTAENASNMEVDEVDDVARDMSIPLANSGQNSARSTATESTLRELITPAGHSIPIPHTIHPKIDIHKKMRFPRVDEEIAFSVNGSPMVLMTTSGGQRKSRVRTGDLRVPKMEDPGTPV</sequence>
<organism evidence="2 3">
    <name type="scientific">Caenorhabditis japonica</name>
    <dbReference type="NCBI Taxonomy" id="281687"/>
    <lineage>
        <taxon>Eukaryota</taxon>
        <taxon>Metazoa</taxon>
        <taxon>Ecdysozoa</taxon>
        <taxon>Nematoda</taxon>
        <taxon>Chromadorea</taxon>
        <taxon>Rhabditida</taxon>
        <taxon>Rhabditina</taxon>
        <taxon>Rhabditomorpha</taxon>
        <taxon>Rhabditoidea</taxon>
        <taxon>Rhabditidae</taxon>
        <taxon>Peloderinae</taxon>
        <taxon>Caenorhabditis</taxon>
    </lineage>
</organism>
<keyword evidence="3" id="KW-1185">Reference proteome</keyword>
<accession>A0A8R1I6N0</accession>
<dbReference type="Proteomes" id="UP000005237">
    <property type="component" value="Unassembled WGS sequence"/>
</dbReference>
<evidence type="ECO:0000313" key="3">
    <source>
        <dbReference type="Proteomes" id="UP000005237"/>
    </source>
</evidence>
<protein>
    <submittedName>
        <fullName evidence="2">Uncharacterized protein</fullName>
    </submittedName>
</protein>
<feature type="region of interest" description="Disordered" evidence="1">
    <location>
        <begin position="196"/>
        <end position="225"/>
    </location>
</feature>